<name>A0A3P7J6D7_STRVU</name>
<protein>
    <submittedName>
        <fullName evidence="1">Uncharacterized protein</fullName>
    </submittedName>
</protein>
<dbReference type="AlphaFoldDB" id="A0A3P7J6D7"/>
<organism evidence="1 2">
    <name type="scientific">Strongylus vulgaris</name>
    <name type="common">Blood worm</name>
    <dbReference type="NCBI Taxonomy" id="40348"/>
    <lineage>
        <taxon>Eukaryota</taxon>
        <taxon>Metazoa</taxon>
        <taxon>Ecdysozoa</taxon>
        <taxon>Nematoda</taxon>
        <taxon>Chromadorea</taxon>
        <taxon>Rhabditida</taxon>
        <taxon>Rhabditina</taxon>
        <taxon>Rhabditomorpha</taxon>
        <taxon>Strongyloidea</taxon>
        <taxon>Strongylidae</taxon>
        <taxon>Strongylus</taxon>
    </lineage>
</organism>
<evidence type="ECO:0000313" key="2">
    <source>
        <dbReference type="Proteomes" id="UP000270094"/>
    </source>
</evidence>
<keyword evidence="2" id="KW-1185">Reference proteome</keyword>
<dbReference type="OrthoDB" id="6134775at2759"/>
<proteinExistence type="predicted"/>
<dbReference type="Proteomes" id="UP000270094">
    <property type="component" value="Unassembled WGS sequence"/>
</dbReference>
<reference evidence="1 2" key="1">
    <citation type="submission" date="2018-11" db="EMBL/GenBank/DDBJ databases">
        <authorList>
            <consortium name="Pathogen Informatics"/>
        </authorList>
    </citation>
    <scope>NUCLEOTIDE SEQUENCE [LARGE SCALE GENOMIC DNA]</scope>
</reference>
<evidence type="ECO:0000313" key="1">
    <source>
        <dbReference type="EMBL" id="VDM80980.1"/>
    </source>
</evidence>
<gene>
    <name evidence="1" type="ORF">SVUK_LOCUS15978</name>
</gene>
<sequence length="74" mass="8675">MASTLADVRVIVLAPSYEAPVTISRVQSEFPRLVIDRDVNGVWRIYQASNHDQIIFDRYTRNLFKIVYRCINPY</sequence>
<accession>A0A3P7J6D7</accession>
<dbReference type="EMBL" id="UYYB01110962">
    <property type="protein sequence ID" value="VDM80980.1"/>
    <property type="molecule type" value="Genomic_DNA"/>
</dbReference>